<comment type="caution">
    <text evidence="8">Lacks conserved residue(s) required for the propagation of feature annotation.</text>
</comment>
<keyword evidence="2 8" id="KW-0812">Transmembrane</keyword>
<comment type="subcellular location">
    <subcellularLocation>
        <location evidence="1">Endosome membrane</location>
        <topology evidence="1">Single-pass type I membrane protein</topology>
    </subcellularLocation>
    <subcellularLocation>
        <location evidence="8">Lysosome membrane</location>
        <topology evidence="8">Single-pass type I membrane protein</topology>
    </subcellularLocation>
</comment>
<dbReference type="GO" id="GO:0072594">
    <property type="term" value="P:establishment of protein localization to organelle"/>
    <property type="evidence" value="ECO:0007669"/>
    <property type="project" value="TreeGrafter"/>
</dbReference>
<keyword evidence="7" id="KW-0325">Glycoprotein</keyword>
<feature type="region of interest" description="Disordered" evidence="9">
    <location>
        <begin position="1"/>
        <end position="22"/>
    </location>
</feature>
<evidence type="ECO:0000259" key="10">
    <source>
        <dbReference type="Pfam" id="PF01299"/>
    </source>
</evidence>
<keyword evidence="6 8" id="KW-0472">Membrane</keyword>
<comment type="caution">
    <text evidence="11">The sequence shown here is derived from an EMBL/GenBank/DDBJ whole genome shotgun (WGS) entry which is preliminary data.</text>
</comment>
<feature type="compositionally biased region" description="Low complexity" evidence="9">
    <location>
        <begin position="78"/>
        <end position="107"/>
    </location>
</feature>
<protein>
    <submittedName>
        <fullName evidence="11">LAMP3 protein</fullName>
    </submittedName>
</protein>
<evidence type="ECO:0000256" key="5">
    <source>
        <dbReference type="ARBA" id="ARBA00022989"/>
    </source>
</evidence>
<proteinExistence type="inferred from homology"/>
<dbReference type="GO" id="GO:0005765">
    <property type="term" value="C:lysosomal membrane"/>
    <property type="evidence" value="ECO:0007669"/>
    <property type="project" value="UniProtKB-SubCell"/>
</dbReference>
<evidence type="ECO:0000256" key="3">
    <source>
        <dbReference type="ARBA" id="ARBA00022729"/>
    </source>
</evidence>
<gene>
    <name evidence="11" type="primary">Lamp3</name>
    <name evidence="11" type="ORF">JACJAC_R03092</name>
</gene>
<dbReference type="EMBL" id="VZTM01038485">
    <property type="protein sequence ID" value="NXT02337.1"/>
    <property type="molecule type" value="Genomic_DNA"/>
</dbReference>
<dbReference type="OrthoDB" id="9428839at2759"/>
<feature type="domain" description="Lysosome-associated membrane glycoprotein 2-like luminal" evidence="10">
    <location>
        <begin position="117"/>
        <end position="185"/>
    </location>
</feature>
<dbReference type="InterPro" id="IPR002000">
    <property type="entry name" value="Lysosome-assoc_membr_glycop"/>
</dbReference>
<evidence type="ECO:0000256" key="2">
    <source>
        <dbReference type="ARBA" id="ARBA00022692"/>
    </source>
</evidence>
<keyword evidence="4" id="KW-0967">Endosome</keyword>
<feature type="compositionally biased region" description="Polar residues" evidence="9">
    <location>
        <begin position="13"/>
        <end position="22"/>
    </location>
</feature>
<dbReference type="PANTHER" id="PTHR11506">
    <property type="entry name" value="LYSOSOME-ASSOCIATED MEMBRANE GLYCOPROTEIN"/>
    <property type="match status" value="1"/>
</dbReference>
<evidence type="ECO:0000313" key="12">
    <source>
        <dbReference type="Proteomes" id="UP000550086"/>
    </source>
</evidence>
<sequence>QATTQAMGMGTPAEQNTTVPPVASTEQTTACSSTEMAVAATNATQNHTTPNTHMMSAATAAAATTTGSGNQTTVHKSPNTTATTSTTTLHPGTPTAVPSTTTAARPTLAPQPSPIPTGTYTVSSGNRTCIKAVMGLQLMARNPQEKRRDYLIVNPNATRTSGSCGPAQAELNITFSSGFINFTFEK</sequence>
<organism evidence="11 12">
    <name type="scientific">Jacana jacana</name>
    <name type="common">Wattled jacana</name>
    <name type="synonym">Parra jacana</name>
    <dbReference type="NCBI Taxonomy" id="54508"/>
    <lineage>
        <taxon>Eukaryota</taxon>
        <taxon>Metazoa</taxon>
        <taxon>Chordata</taxon>
        <taxon>Craniata</taxon>
        <taxon>Vertebrata</taxon>
        <taxon>Euteleostomi</taxon>
        <taxon>Archelosauria</taxon>
        <taxon>Archosauria</taxon>
        <taxon>Dinosauria</taxon>
        <taxon>Saurischia</taxon>
        <taxon>Theropoda</taxon>
        <taxon>Coelurosauria</taxon>
        <taxon>Aves</taxon>
        <taxon>Neognathae</taxon>
        <taxon>Neoaves</taxon>
        <taxon>Charadriiformes</taxon>
        <taxon>Jacanidae</taxon>
        <taxon>Jacana</taxon>
    </lineage>
</organism>
<keyword evidence="5" id="KW-1133">Transmembrane helix</keyword>
<dbReference type="InterPro" id="IPR048528">
    <property type="entry name" value="Lamp2-like_luminal"/>
</dbReference>
<evidence type="ECO:0000256" key="9">
    <source>
        <dbReference type="SAM" id="MobiDB-lite"/>
    </source>
</evidence>
<feature type="compositionally biased region" description="Polar residues" evidence="9">
    <location>
        <begin position="67"/>
        <end position="77"/>
    </location>
</feature>
<evidence type="ECO:0000256" key="6">
    <source>
        <dbReference type="ARBA" id="ARBA00023136"/>
    </source>
</evidence>
<reference evidence="11 12" key="1">
    <citation type="submission" date="2019-09" db="EMBL/GenBank/DDBJ databases">
        <title>Bird 10,000 Genomes (B10K) Project - Family phase.</title>
        <authorList>
            <person name="Zhang G."/>
        </authorList>
    </citation>
    <scope>NUCLEOTIDE SEQUENCE [LARGE SCALE GENOMIC DNA]</scope>
    <source>
        <strain evidence="11">B10K-DU-002-59</strain>
        <tissue evidence="11">Muscle</tissue>
    </source>
</reference>
<keyword evidence="8" id="KW-0458">Lysosome</keyword>
<evidence type="ECO:0000256" key="8">
    <source>
        <dbReference type="PROSITE-ProRule" id="PRU00740"/>
    </source>
</evidence>
<dbReference type="AlphaFoldDB" id="A0A7L2Z3I5"/>
<feature type="non-terminal residue" evidence="11">
    <location>
        <position position="186"/>
    </location>
</feature>
<dbReference type="PANTHER" id="PTHR11506:SF30">
    <property type="entry name" value="LYSOSOME-ASSOCIATED MEMBRANE GLYCOPROTEIN 3"/>
    <property type="match status" value="1"/>
</dbReference>
<evidence type="ECO:0000256" key="4">
    <source>
        <dbReference type="ARBA" id="ARBA00022753"/>
    </source>
</evidence>
<dbReference type="GO" id="GO:0031902">
    <property type="term" value="C:late endosome membrane"/>
    <property type="evidence" value="ECO:0007669"/>
    <property type="project" value="TreeGrafter"/>
</dbReference>
<evidence type="ECO:0000256" key="1">
    <source>
        <dbReference type="ARBA" id="ARBA00004530"/>
    </source>
</evidence>
<keyword evidence="12" id="KW-1185">Reference proteome</keyword>
<dbReference type="GO" id="GO:0005886">
    <property type="term" value="C:plasma membrane"/>
    <property type="evidence" value="ECO:0007669"/>
    <property type="project" value="TreeGrafter"/>
</dbReference>
<evidence type="ECO:0000313" key="11">
    <source>
        <dbReference type="EMBL" id="NXT02337.1"/>
    </source>
</evidence>
<dbReference type="PROSITE" id="PS51407">
    <property type="entry name" value="LAMP_3"/>
    <property type="match status" value="1"/>
</dbReference>
<dbReference type="Gene3D" id="2.40.160.110">
    <property type="match status" value="1"/>
</dbReference>
<evidence type="ECO:0000256" key="7">
    <source>
        <dbReference type="ARBA" id="ARBA00023180"/>
    </source>
</evidence>
<name>A0A7L2Z3I5_JACJC</name>
<accession>A0A7L2Z3I5</accession>
<comment type="similarity">
    <text evidence="8">Belongs to the LAMP family.</text>
</comment>
<feature type="region of interest" description="Disordered" evidence="9">
    <location>
        <begin position="63"/>
        <end position="118"/>
    </location>
</feature>
<dbReference type="Proteomes" id="UP000550086">
    <property type="component" value="Unassembled WGS sequence"/>
</dbReference>
<dbReference type="Pfam" id="PF01299">
    <property type="entry name" value="Lamp2-like_luminal"/>
    <property type="match status" value="1"/>
</dbReference>
<feature type="non-terminal residue" evidence="11">
    <location>
        <position position="1"/>
    </location>
</feature>
<keyword evidence="3" id="KW-0732">Signal</keyword>